<protein>
    <submittedName>
        <fullName evidence="1">Uncharacterized protein</fullName>
    </submittedName>
</protein>
<proteinExistence type="predicted"/>
<reference evidence="1 2" key="1">
    <citation type="submission" date="2018-11" db="EMBL/GenBank/DDBJ databases">
        <authorList>
            <person name="Kleinhagauer T."/>
            <person name="Glaeser S.P."/>
            <person name="Spergser J."/>
            <person name="Ruckert C."/>
            <person name="Kaempfer P."/>
            <person name="Busse H.-J."/>
        </authorList>
    </citation>
    <scope>NUCLEOTIDE SEQUENCE [LARGE SCALE GENOMIC DNA]</scope>
    <source>
        <strain evidence="1 2">200CH</strain>
    </source>
</reference>
<dbReference type="OrthoDB" id="9776021at2"/>
<gene>
    <name evidence="1" type="ORF">CCHOA_04365</name>
</gene>
<evidence type="ECO:0000313" key="2">
    <source>
        <dbReference type="Proteomes" id="UP000269019"/>
    </source>
</evidence>
<dbReference type="KEGG" id="ccho:CCHOA_04365"/>
<accession>A0A3G6J628</accession>
<dbReference type="Proteomes" id="UP000269019">
    <property type="component" value="Chromosome"/>
</dbReference>
<name>A0A3G6J628_9CORY</name>
<dbReference type="EMBL" id="CP033896">
    <property type="protein sequence ID" value="AZA13282.1"/>
    <property type="molecule type" value="Genomic_DNA"/>
</dbReference>
<sequence>MPMIFDELSDAHVRDRVAQHGTTDLSDFLKRSSYPLAMVYRSFGAFSDDNPTVGGNLWPTSWTHRLREAGLIDAPETPDPTETSLLLRAHRLMHVGDMVRAQAYEMVADPHGLAYDDMDPMLQCATRMMLGLLLTPSPIYDRAPGDLDARCDVDDIDGLLAVIRSYPQFHRELTNLFAASTLQHKYHYAAIDEPFGHGMLRYHATYQPIELVVALDESPLSTALSTTISAVPTLLNHGQVCLGVADLQTRQVGANSPASQAAKPTRAITPLMLSWAPPETEDWESLLARVQAHTAAGLAIIGAVRPPNLTTSGYLMLGPMRYRSFHEGEVPELHFALEKPMPTSLVSDWLSCGC</sequence>
<dbReference type="RefSeq" id="WP_123927177.1">
    <property type="nucleotide sequence ID" value="NZ_CP033896.1"/>
</dbReference>
<dbReference type="AlphaFoldDB" id="A0A3G6J628"/>
<keyword evidence="2" id="KW-1185">Reference proteome</keyword>
<evidence type="ECO:0000313" key="1">
    <source>
        <dbReference type="EMBL" id="AZA13282.1"/>
    </source>
</evidence>
<organism evidence="1 2">
    <name type="scientific">Corynebacterium choanae</name>
    <dbReference type="NCBI Taxonomy" id="1862358"/>
    <lineage>
        <taxon>Bacteria</taxon>
        <taxon>Bacillati</taxon>
        <taxon>Actinomycetota</taxon>
        <taxon>Actinomycetes</taxon>
        <taxon>Mycobacteriales</taxon>
        <taxon>Corynebacteriaceae</taxon>
        <taxon>Corynebacterium</taxon>
    </lineage>
</organism>